<dbReference type="STRING" id="670580.A0A1X6N8I7"/>
<gene>
    <name evidence="8" type="ORF">POSPLADRAFT_1044388</name>
</gene>
<dbReference type="GO" id="GO:0004794">
    <property type="term" value="F:threonine deaminase activity"/>
    <property type="evidence" value="ECO:0007669"/>
    <property type="project" value="TreeGrafter"/>
</dbReference>
<dbReference type="AlphaFoldDB" id="A0A1X6N8I7"/>
<evidence type="ECO:0000256" key="6">
    <source>
        <dbReference type="ARBA" id="ARBA00049406"/>
    </source>
</evidence>
<proteinExistence type="inferred from homology"/>
<evidence type="ECO:0000256" key="4">
    <source>
        <dbReference type="ARBA" id="ARBA00022898"/>
    </source>
</evidence>
<evidence type="ECO:0000313" key="9">
    <source>
        <dbReference type="Proteomes" id="UP000194127"/>
    </source>
</evidence>
<dbReference type="GeneID" id="36323475"/>
<sequence length="504" mass="54116">MSVEDQFPGKLWLETPLIHSPHISSRLGCNVYLKLESFKFRGISHFAQNARKTHGPDVHLVIASGGNAGIAAACAAHALGLRCTVFLPEGASASTLDFLKGEGAEVIIEGSYYLQALGAAERVVNAETNAVMIPAYDDAIVWEGHSSMIPEIAQQLPPGTRPDAVVCSVGGGGLSGGVMMGCKSVGWDDVPFIALETTGSNCFYEALAANTGAFSTSGLASANVRVEYDATHDVNIAHLATLKSKATSLGASSAAPGVVRMALDRKGGIKSVCVPDEFAMQAAIQFAEDHKTVVELACSTTLTAAYNRALFDKLVPPSPSGTSRTVVFVVCGGYKISLEELEDYRTIVESSLRETKQWDVLCNGEQWIPNSYAYLNRVVGRASLVLVRVPGGLTFTFSLCPLLSVAHPYLSQFLLQTVGKGWSLAVTSRSSGGNILSLYWKGAWISRPEHYVRNVCPVCTDVPAVPFRVAVVQHHGDWEEHIDGKLEYFKIWAAHRALEFHSSV</sequence>
<keyword evidence="4" id="KW-0663">Pyridoxal phosphate</keyword>
<dbReference type="Gene3D" id="3.40.50.1100">
    <property type="match status" value="2"/>
</dbReference>
<evidence type="ECO:0000256" key="5">
    <source>
        <dbReference type="ARBA" id="ARBA00023239"/>
    </source>
</evidence>
<dbReference type="InterPro" id="IPR001926">
    <property type="entry name" value="TrpB-like_PALP"/>
</dbReference>
<dbReference type="InterPro" id="IPR036052">
    <property type="entry name" value="TrpB-like_PALP_sf"/>
</dbReference>
<dbReference type="InterPro" id="IPR050147">
    <property type="entry name" value="Ser/Thr_Dehydratase"/>
</dbReference>
<reference evidence="8 9" key="1">
    <citation type="submission" date="2017-04" db="EMBL/GenBank/DDBJ databases">
        <title>Genome Sequence of the Model Brown-Rot Fungus Postia placenta SB12.</title>
        <authorList>
            <consortium name="DOE Joint Genome Institute"/>
            <person name="Gaskell J."/>
            <person name="Kersten P."/>
            <person name="Larrondo L.F."/>
            <person name="Canessa P."/>
            <person name="Martinez D."/>
            <person name="Hibbett D."/>
            <person name="Schmoll M."/>
            <person name="Kubicek C.P."/>
            <person name="Martinez A.T."/>
            <person name="Yadav J."/>
            <person name="Master E."/>
            <person name="Magnuson J.K."/>
            <person name="James T."/>
            <person name="Yaver D."/>
            <person name="Berka R."/>
            <person name="Labutti K."/>
            <person name="Lipzen A."/>
            <person name="Aerts A."/>
            <person name="Barry K."/>
            <person name="Henrissat B."/>
            <person name="Blanchette R."/>
            <person name="Grigoriev I."/>
            <person name="Cullen D."/>
        </authorList>
    </citation>
    <scope>NUCLEOTIDE SEQUENCE [LARGE SCALE GENOMIC DNA]</scope>
    <source>
        <strain evidence="8 9">MAD-698-R-SB12</strain>
    </source>
</reference>
<evidence type="ECO:0000256" key="2">
    <source>
        <dbReference type="ARBA" id="ARBA00010869"/>
    </source>
</evidence>
<keyword evidence="9" id="KW-1185">Reference proteome</keyword>
<dbReference type="OrthoDB" id="7773036at2759"/>
<dbReference type="GO" id="GO:0003941">
    <property type="term" value="F:L-serine ammonia-lyase activity"/>
    <property type="evidence" value="ECO:0007669"/>
    <property type="project" value="UniProtKB-EC"/>
</dbReference>
<accession>A0A1X6N8I7</accession>
<dbReference type="SUPFAM" id="SSF53686">
    <property type="entry name" value="Tryptophan synthase beta subunit-like PLP-dependent enzymes"/>
    <property type="match status" value="1"/>
</dbReference>
<comment type="cofactor">
    <cofactor evidence="1">
        <name>pyridoxal 5'-phosphate</name>
        <dbReference type="ChEBI" id="CHEBI:597326"/>
    </cofactor>
</comment>
<evidence type="ECO:0000259" key="7">
    <source>
        <dbReference type="Pfam" id="PF00291"/>
    </source>
</evidence>
<dbReference type="GO" id="GO:0006565">
    <property type="term" value="P:L-serine catabolic process"/>
    <property type="evidence" value="ECO:0007669"/>
    <property type="project" value="TreeGrafter"/>
</dbReference>
<evidence type="ECO:0000256" key="3">
    <source>
        <dbReference type="ARBA" id="ARBA00012093"/>
    </source>
</evidence>
<protein>
    <recommendedName>
        <fullName evidence="3">L-serine ammonia-lyase</fullName>
        <ecNumber evidence="3">4.3.1.17</ecNumber>
    </recommendedName>
</protein>
<dbReference type="Pfam" id="PF00291">
    <property type="entry name" value="PALP"/>
    <property type="match status" value="1"/>
</dbReference>
<dbReference type="Proteomes" id="UP000194127">
    <property type="component" value="Unassembled WGS sequence"/>
</dbReference>
<dbReference type="PANTHER" id="PTHR48078:SF2">
    <property type="entry name" value="CATABOLIC L-SERINE_THREONINE DEHYDRATASE"/>
    <property type="match status" value="1"/>
</dbReference>
<comment type="catalytic activity">
    <reaction evidence="6">
        <text>L-serine = pyruvate + NH4(+)</text>
        <dbReference type="Rhea" id="RHEA:19169"/>
        <dbReference type="ChEBI" id="CHEBI:15361"/>
        <dbReference type="ChEBI" id="CHEBI:28938"/>
        <dbReference type="ChEBI" id="CHEBI:33384"/>
        <dbReference type="EC" id="4.3.1.17"/>
    </reaction>
</comment>
<evidence type="ECO:0000256" key="1">
    <source>
        <dbReference type="ARBA" id="ARBA00001933"/>
    </source>
</evidence>
<dbReference type="EMBL" id="KZ110593">
    <property type="protein sequence ID" value="OSX64957.1"/>
    <property type="molecule type" value="Genomic_DNA"/>
</dbReference>
<evidence type="ECO:0000313" key="8">
    <source>
        <dbReference type="EMBL" id="OSX64957.1"/>
    </source>
</evidence>
<name>A0A1X6N8I7_9APHY</name>
<comment type="similarity">
    <text evidence="2">Belongs to the serine/threonine dehydratase family.</text>
</comment>
<dbReference type="RefSeq" id="XP_024341751.1">
    <property type="nucleotide sequence ID" value="XM_024478525.1"/>
</dbReference>
<dbReference type="PANTHER" id="PTHR48078">
    <property type="entry name" value="THREONINE DEHYDRATASE, MITOCHONDRIAL-RELATED"/>
    <property type="match status" value="1"/>
</dbReference>
<dbReference type="EC" id="4.3.1.17" evidence="3"/>
<dbReference type="GO" id="GO:0009097">
    <property type="term" value="P:isoleucine biosynthetic process"/>
    <property type="evidence" value="ECO:0007669"/>
    <property type="project" value="TreeGrafter"/>
</dbReference>
<keyword evidence="5" id="KW-0456">Lyase</keyword>
<organism evidence="8 9">
    <name type="scientific">Postia placenta MAD-698-R-SB12</name>
    <dbReference type="NCBI Taxonomy" id="670580"/>
    <lineage>
        <taxon>Eukaryota</taxon>
        <taxon>Fungi</taxon>
        <taxon>Dikarya</taxon>
        <taxon>Basidiomycota</taxon>
        <taxon>Agaricomycotina</taxon>
        <taxon>Agaricomycetes</taxon>
        <taxon>Polyporales</taxon>
        <taxon>Adustoporiaceae</taxon>
        <taxon>Rhodonia</taxon>
    </lineage>
</organism>
<feature type="domain" description="Tryptophan synthase beta chain-like PALP" evidence="7">
    <location>
        <begin position="14"/>
        <end position="332"/>
    </location>
</feature>
<dbReference type="GO" id="GO:0006567">
    <property type="term" value="P:L-threonine catabolic process"/>
    <property type="evidence" value="ECO:0007669"/>
    <property type="project" value="TreeGrafter"/>
</dbReference>